<organism evidence="2 3">
    <name type="scientific">Macrolepiota fuliginosa MF-IS2</name>
    <dbReference type="NCBI Taxonomy" id="1400762"/>
    <lineage>
        <taxon>Eukaryota</taxon>
        <taxon>Fungi</taxon>
        <taxon>Dikarya</taxon>
        <taxon>Basidiomycota</taxon>
        <taxon>Agaricomycotina</taxon>
        <taxon>Agaricomycetes</taxon>
        <taxon>Agaricomycetidae</taxon>
        <taxon>Agaricales</taxon>
        <taxon>Agaricineae</taxon>
        <taxon>Agaricaceae</taxon>
        <taxon>Macrolepiota</taxon>
    </lineage>
</organism>
<dbReference type="EMBL" id="MU151468">
    <property type="protein sequence ID" value="KAF9443491.1"/>
    <property type="molecule type" value="Genomic_DNA"/>
</dbReference>
<evidence type="ECO:0000313" key="2">
    <source>
        <dbReference type="EMBL" id="KAF9443491.1"/>
    </source>
</evidence>
<feature type="region of interest" description="Disordered" evidence="1">
    <location>
        <begin position="118"/>
        <end position="145"/>
    </location>
</feature>
<keyword evidence="3" id="KW-1185">Reference proteome</keyword>
<name>A0A9P5X617_9AGAR</name>
<sequence length="145" mass="15077">MSSIPGLGLAAGVAVSPQSVGSWMDSMGKKLGQLQRSSTFTKNQKRASLLLADMSQSIVSVLAPPSSVAPGTNGSKLPTHLTAPSISPNSSVAGSLLDDEDDETVKIGAAVLQPVASPSVAAKERMTKGKVGKEKEDDDEEEWNW</sequence>
<proteinExistence type="predicted"/>
<dbReference type="AlphaFoldDB" id="A0A9P5X617"/>
<feature type="compositionally biased region" description="Basic and acidic residues" evidence="1">
    <location>
        <begin position="122"/>
        <end position="135"/>
    </location>
</feature>
<dbReference type="OrthoDB" id="3204900at2759"/>
<feature type="region of interest" description="Disordered" evidence="1">
    <location>
        <begin position="65"/>
        <end position="99"/>
    </location>
</feature>
<accession>A0A9P5X617</accession>
<gene>
    <name evidence="2" type="ORF">P691DRAFT_679420</name>
</gene>
<reference evidence="2" key="1">
    <citation type="submission" date="2020-11" db="EMBL/GenBank/DDBJ databases">
        <authorList>
            <consortium name="DOE Joint Genome Institute"/>
            <person name="Ahrendt S."/>
            <person name="Riley R."/>
            <person name="Andreopoulos W."/>
            <person name="Labutti K."/>
            <person name="Pangilinan J."/>
            <person name="Ruiz-Duenas F.J."/>
            <person name="Barrasa J.M."/>
            <person name="Sanchez-Garcia M."/>
            <person name="Camarero S."/>
            <person name="Miyauchi S."/>
            <person name="Serrano A."/>
            <person name="Linde D."/>
            <person name="Babiker R."/>
            <person name="Drula E."/>
            <person name="Ayuso-Fernandez I."/>
            <person name="Pacheco R."/>
            <person name="Padilla G."/>
            <person name="Ferreira P."/>
            <person name="Barriuso J."/>
            <person name="Kellner H."/>
            <person name="Castanera R."/>
            <person name="Alfaro M."/>
            <person name="Ramirez L."/>
            <person name="Pisabarro A.G."/>
            <person name="Kuo A."/>
            <person name="Tritt A."/>
            <person name="Lipzen A."/>
            <person name="He G."/>
            <person name="Yan M."/>
            <person name="Ng V."/>
            <person name="Cullen D."/>
            <person name="Martin F."/>
            <person name="Rosso M.-N."/>
            <person name="Henrissat B."/>
            <person name="Hibbett D."/>
            <person name="Martinez A.T."/>
            <person name="Grigoriev I.V."/>
        </authorList>
    </citation>
    <scope>NUCLEOTIDE SEQUENCE</scope>
    <source>
        <strain evidence="2">MF-IS2</strain>
    </source>
</reference>
<evidence type="ECO:0000256" key="1">
    <source>
        <dbReference type="SAM" id="MobiDB-lite"/>
    </source>
</evidence>
<protein>
    <submittedName>
        <fullName evidence="2">Uncharacterized protein</fullName>
    </submittedName>
</protein>
<feature type="compositionally biased region" description="Polar residues" evidence="1">
    <location>
        <begin position="69"/>
        <end position="93"/>
    </location>
</feature>
<feature type="compositionally biased region" description="Acidic residues" evidence="1">
    <location>
        <begin position="136"/>
        <end position="145"/>
    </location>
</feature>
<evidence type="ECO:0000313" key="3">
    <source>
        <dbReference type="Proteomes" id="UP000807342"/>
    </source>
</evidence>
<comment type="caution">
    <text evidence="2">The sequence shown here is derived from an EMBL/GenBank/DDBJ whole genome shotgun (WGS) entry which is preliminary data.</text>
</comment>
<dbReference type="Proteomes" id="UP000807342">
    <property type="component" value="Unassembled WGS sequence"/>
</dbReference>